<evidence type="ECO:0000313" key="2">
    <source>
        <dbReference type="EMBL" id="SMQ46037.1"/>
    </source>
</evidence>
<dbReference type="PANTHER" id="PTHR40624:SF1">
    <property type="entry name" value="BIOSYNTHESIS MONOOXYGENASE, PUTATIVE (AFU_ORTHOLOGUE AFUA_1G12025)-RELATED"/>
    <property type="match status" value="1"/>
</dbReference>
<sequence length="237" mass="27160">MSKEIALLCTLHPSSPEKQERILSLMRAGAREYYTKPSSLCTTWSYFLPFLPPKATSITTPVIAGIEIYTDKSALKAQVNDQEFFQAYQKTAEKEGLYSKEEQLVAWYRTDGFVAREKHARPFGTCLVSLTRFVGNRERVLDVLRDFVTFVRDEEPDVLTYAIFTRPKAEKEVMLFVRYKDMKALRTHSKCPEHDEVVKKIVKYIENDMSTSTTVWQEIEDSFVSTEVGGPSSSAKL</sequence>
<dbReference type="SUPFAM" id="SSF54909">
    <property type="entry name" value="Dimeric alpha+beta barrel"/>
    <property type="match status" value="1"/>
</dbReference>
<dbReference type="Proteomes" id="UP000215127">
    <property type="component" value="Chromosome 1"/>
</dbReference>
<dbReference type="Pfam" id="PF03992">
    <property type="entry name" value="ABM"/>
    <property type="match status" value="1"/>
</dbReference>
<dbReference type="Gene3D" id="3.30.70.100">
    <property type="match status" value="1"/>
</dbReference>
<name>A0A1X7RGA5_ZYMT9</name>
<dbReference type="InterPro" id="IPR007138">
    <property type="entry name" value="ABM_dom"/>
</dbReference>
<protein>
    <recommendedName>
        <fullName evidence="1">ABM domain-containing protein</fullName>
    </recommendedName>
</protein>
<evidence type="ECO:0000259" key="1">
    <source>
        <dbReference type="PROSITE" id="PS51725"/>
    </source>
</evidence>
<accession>A0A1X7RGA5</accession>
<dbReference type="PROSITE" id="PS51725">
    <property type="entry name" value="ABM"/>
    <property type="match status" value="1"/>
</dbReference>
<gene>
    <name evidence="2" type="ORF">ZT3D7_G1182</name>
</gene>
<reference evidence="2 3" key="1">
    <citation type="submission" date="2016-06" db="EMBL/GenBank/DDBJ databases">
        <authorList>
            <person name="Kjaerup R.B."/>
            <person name="Dalgaard T.S."/>
            <person name="Juul-Madsen H.R."/>
        </authorList>
    </citation>
    <scope>NUCLEOTIDE SEQUENCE [LARGE SCALE GENOMIC DNA]</scope>
</reference>
<dbReference type="AlphaFoldDB" id="A0A1X7RGA5"/>
<dbReference type="InterPro" id="IPR011008">
    <property type="entry name" value="Dimeric_a/b-barrel"/>
</dbReference>
<organism evidence="2 3">
    <name type="scientific">Zymoseptoria tritici (strain ST99CH_3D7)</name>
    <dbReference type="NCBI Taxonomy" id="1276538"/>
    <lineage>
        <taxon>Eukaryota</taxon>
        <taxon>Fungi</taxon>
        <taxon>Dikarya</taxon>
        <taxon>Ascomycota</taxon>
        <taxon>Pezizomycotina</taxon>
        <taxon>Dothideomycetes</taxon>
        <taxon>Dothideomycetidae</taxon>
        <taxon>Mycosphaerellales</taxon>
        <taxon>Mycosphaerellaceae</taxon>
        <taxon>Zymoseptoria</taxon>
    </lineage>
</organism>
<feature type="domain" description="ABM" evidence="1">
    <location>
        <begin position="124"/>
        <end position="215"/>
    </location>
</feature>
<keyword evidence="3" id="KW-1185">Reference proteome</keyword>
<dbReference type="PANTHER" id="PTHR40624">
    <property type="entry name" value="BIOSYNTHESIS MONOOXYGENASE, PUTATIVE (AFU_ORTHOLOGUE AFUA_1G12025)-RELATED"/>
    <property type="match status" value="1"/>
</dbReference>
<proteinExistence type="predicted"/>
<dbReference type="EMBL" id="LT853692">
    <property type="protein sequence ID" value="SMQ46037.1"/>
    <property type="molecule type" value="Genomic_DNA"/>
</dbReference>
<evidence type="ECO:0000313" key="3">
    <source>
        <dbReference type="Proteomes" id="UP000215127"/>
    </source>
</evidence>